<name>A0A9N9NQ03_9GLOM</name>
<reference evidence="1" key="1">
    <citation type="submission" date="2021-06" db="EMBL/GenBank/DDBJ databases">
        <authorList>
            <person name="Kallberg Y."/>
            <person name="Tangrot J."/>
            <person name="Rosling A."/>
        </authorList>
    </citation>
    <scope>NUCLEOTIDE SEQUENCE</scope>
    <source>
        <strain evidence="1">UK204</strain>
    </source>
</reference>
<proteinExistence type="predicted"/>
<evidence type="ECO:0000313" key="2">
    <source>
        <dbReference type="Proteomes" id="UP000789570"/>
    </source>
</evidence>
<organism evidence="1 2">
    <name type="scientific">Funneliformis caledonium</name>
    <dbReference type="NCBI Taxonomy" id="1117310"/>
    <lineage>
        <taxon>Eukaryota</taxon>
        <taxon>Fungi</taxon>
        <taxon>Fungi incertae sedis</taxon>
        <taxon>Mucoromycota</taxon>
        <taxon>Glomeromycotina</taxon>
        <taxon>Glomeromycetes</taxon>
        <taxon>Glomerales</taxon>
        <taxon>Glomeraceae</taxon>
        <taxon>Funneliformis</taxon>
    </lineage>
</organism>
<gene>
    <name evidence="1" type="ORF">FCALED_LOCUS16252</name>
</gene>
<keyword evidence="2" id="KW-1185">Reference proteome</keyword>
<dbReference type="EMBL" id="CAJVPQ010018083">
    <property type="protein sequence ID" value="CAG8750118.1"/>
    <property type="molecule type" value="Genomic_DNA"/>
</dbReference>
<sequence length="49" mass="5967">NFFHDVSSLFYNTDDFQQVEELETENNLKKEFKYNEDLFEQLLVDDNDS</sequence>
<dbReference type="AlphaFoldDB" id="A0A9N9NQ03"/>
<evidence type="ECO:0000313" key="1">
    <source>
        <dbReference type="EMBL" id="CAG8750118.1"/>
    </source>
</evidence>
<dbReference type="Proteomes" id="UP000789570">
    <property type="component" value="Unassembled WGS sequence"/>
</dbReference>
<feature type="non-terminal residue" evidence="1">
    <location>
        <position position="49"/>
    </location>
</feature>
<comment type="caution">
    <text evidence="1">The sequence shown here is derived from an EMBL/GenBank/DDBJ whole genome shotgun (WGS) entry which is preliminary data.</text>
</comment>
<feature type="non-terminal residue" evidence="1">
    <location>
        <position position="1"/>
    </location>
</feature>
<protein>
    <submittedName>
        <fullName evidence="1">8255_t:CDS:1</fullName>
    </submittedName>
</protein>
<accession>A0A9N9NQ03</accession>